<organism evidence="7 8">
    <name type="scientific">Chitiniphilus shinanonensis</name>
    <dbReference type="NCBI Taxonomy" id="553088"/>
    <lineage>
        <taxon>Bacteria</taxon>
        <taxon>Pseudomonadati</taxon>
        <taxon>Pseudomonadota</taxon>
        <taxon>Betaproteobacteria</taxon>
        <taxon>Neisseriales</taxon>
        <taxon>Chitinibacteraceae</taxon>
        <taxon>Chitiniphilus</taxon>
    </lineage>
</organism>
<evidence type="ECO:0000256" key="5">
    <source>
        <dbReference type="SAM" id="MobiDB-lite"/>
    </source>
</evidence>
<evidence type="ECO:0000313" key="7">
    <source>
        <dbReference type="EMBL" id="GLS06342.1"/>
    </source>
</evidence>
<dbReference type="Pfam" id="PF00440">
    <property type="entry name" value="TetR_N"/>
    <property type="match status" value="1"/>
</dbReference>
<accession>A0ABQ6BY50</accession>
<dbReference type="InterPro" id="IPR036271">
    <property type="entry name" value="Tet_transcr_reg_TetR-rel_C_sf"/>
</dbReference>
<dbReference type="InterPro" id="IPR050109">
    <property type="entry name" value="HTH-type_TetR-like_transc_reg"/>
</dbReference>
<keyword evidence="1" id="KW-0805">Transcription regulation</keyword>
<sequence length="212" mass="23914">MVQPMPTQPPSTSPATEAGRRERKRQQTLDHLADTAWTLFREHGFDAVTMEAIAARADVAKGTLYKHFPVKEALLRHRFHRDLAAGLPALLRELALLPTAAARLHAFFRHNADWSIGHREFLAHYVRFRLGEVGVADEASHSGLERLFAELIAAGQQHGEFRRGHEPAMLARHLQYLHLGALLRWLHTPALDLRAEFAGMLDLFLHGVEAPR</sequence>
<evidence type="ECO:0000256" key="3">
    <source>
        <dbReference type="ARBA" id="ARBA00023163"/>
    </source>
</evidence>
<dbReference type="PANTHER" id="PTHR30055:SF234">
    <property type="entry name" value="HTH-TYPE TRANSCRIPTIONAL REGULATOR BETI"/>
    <property type="match status" value="1"/>
</dbReference>
<comment type="caution">
    <text evidence="7">The sequence shown here is derived from an EMBL/GenBank/DDBJ whole genome shotgun (WGS) entry which is preliminary data.</text>
</comment>
<keyword evidence="8" id="KW-1185">Reference proteome</keyword>
<reference evidence="8" key="1">
    <citation type="journal article" date="2019" name="Int. J. Syst. Evol. Microbiol.">
        <title>The Global Catalogue of Microorganisms (GCM) 10K type strain sequencing project: providing services to taxonomists for standard genome sequencing and annotation.</title>
        <authorList>
            <consortium name="The Broad Institute Genomics Platform"/>
            <consortium name="The Broad Institute Genome Sequencing Center for Infectious Disease"/>
            <person name="Wu L."/>
            <person name="Ma J."/>
        </authorList>
    </citation>
    <scope>NUCLEOTIDE SEQUENCE [LARGE SCALE GENOMIC DNA]</scope>
    <source>
        <strain evidence="8">NBRC 104970</strain>
    </source>
</reference>
<dbReference type="SUPFAM" id="SSF48498">
    <property type="entry name" value="Tetracyclin repressor-like, C-terminal domain"/>
    <property type="match status" value="1"/>
</dbReference>
<feature type="compositionally biased region" description="Pro residues" evidence="5">
    <location>
        <begin position="1"/>
        <end position="12"/>
    </location>
</feature>
<dbReference type="Proteomes" id="UP001156836">
    <property type="component" value="Unassembled WGS sequence"/>
</dbReference>
<dbReference type="SUPFAM" id="SSF46689">
    <property type="entry name" value="Homeodomain-like"/>
    <property type="match status" value="1"/>
</dbReference>
<dbReference type="InterPro" id="IPR009057">
    <property type="entry name" value="Homeodomain-like_sf"/>
</dbReference>
<dbReference type="InterPro" id="IPR001647">
    <property type="entry name" value="HTH_TetR"/>
</dbReference>
<evidence type="ECO:0000259" key="6">
    <source>
        <dbReference type="PROSITE" id="PS50977"/>
    </source>
</evidence>
<gene>
    <name evidence="7" type="ORF">GCM10007860_35240</name>
</gene>
<feature type="domain" description="HTH tetR-type" evidence="6">
    <location>
        <begin position="26"/>
        <end position="86"/>
    </location>
</feature>
<dbReference type="PROSITE" id="PS50977">
    <property type="entry name" value="HTH_TETR_2"/>
    <property type="match status" value="1"/>
</dbReference>
<keyword evidence="3" id="KW-0804">Transcription</keyword>
<protein>
    <submittedName>
        <fullName evidence="7">TetR family transcriptional regulator</fullName>
    </submittedName>
</protein>
<dbReference type="PRINTS" id="PR00455">
    <property type="entry name" value="HTHTETR"/>
</dbReference>
<dbReference type="Gene3D" id="1.10.357.10">
    <property type="entry name" value="Tetracycline Repressor, domain 2"/>
    <property type="match status" value="1"/>
</dbReference>
<dbReference type="PANTHER" id="PTHR30055">
    <property type="entry name" value="HTH-TYPE TRANSCRIPTIONAL REGULATOR RUTR"/>
    <property type="match status" value="1"/>
</dbReference>
<evidence type="ECO:0000313" key="8">
    <source>
        <dbReference type="Proteomes" id="UP001156836"/>
    </source>
</evidence>
<proteinExistence type="predicted"/>
<evidence type="ECO:0000256" key="4">
    <source>
        <dbReference type="PROSITE-ProRule" id="PRU00335"/>
    </source>
</evidence>
<evidence type="ECO:0000256" key="2">
    <source>
        <dbReference type="ARBA" id="ARBA00023125"/>
    </source>
</evidence>
<name>A0ABQ6BY50_9NEIS</name>
<feature type="region of interest" description="Disordered" evidence="5">
    <location>
        <begin position="1"/>
        <end position="26"/>
    </location>
</feature>
<evidence type="ECO:0000256" key="1">
    <source>
        <dbReference type="ARBA" id="ARBA00023015"/>
    </source>
</evidence>
<keyword evidence="2 4" id="KW-0238">DNA-binding</keyword>
<dbReference type="EMBL" id="BSOZ01000147">
    <property type="protein sequence ID" value="GLS06342.1"/>
    <property type="molecule type" value="Genomic_DNA"/>
</dbReference>
<feature type="DNA-binding region" description="H-T-H motif" evidence="4">
    <location>
        <begin position="49"/>
        <end position="68"/>
    </location>
</feature>